<dbReference type="GeneID" id="73794895"/>
<dbReference type="NCBIfam" id="TIGR01427">
    <property type="entry name" value="PTS_IIC_fructo"/>
    <property type="match status" value="1"/>
</dbReference>
<dbReference type="InterPro" id="IPR050864">
    <property type="entry name" value="Bacterial_PTS_Sugar_Transport"/>
</dbReference>
<comment type="caution">
    <text evidence="11">The sequence shown here is derived from an EMBL/GenBank/DDBJ whole genome shotgun (WGS) entry which is preliminary data.</text>
</comment>
<dbReference type="PROSITE" id="PS51104">
    <property type="entry name" value="PTS_EIIC_TYPE_2"/>
    <property type="match status" value="1"/>
</dbReference>
<comment type="subcellular location">
    <subcellularLocation>
        <location evidence="1">Cell inner membrane</location>
        <topology evidence="1">Multi-pass membrane protein</topology>
    </subcellularLocation>
</comment>
<keyword evidence="5" id="KW-0598">Phosphotransferase system</keyword>
<organism evidence="11 12">
    <name type="scientific">Longicatena caecimuris</name>
    <dbReference type="NCBI Taxonomy" id="1796635"/>
    <lineage>
        <taxon>Bacteria</taxon>
        <taxon>Bacillati</taxon>
        <taxon>Bacillota</taxon>
        <taxon>Erysipelotrichia</taxon>
        <taxon>Erysipelotrichales</taxon>
        <taxon>Erysipelotrichaceae</taxon>
        <taxon>Longicatena</taxon>
    </lineage>
</organism>
<dbReference type="Proteomes" id="UP000295773">
    <property type="component" value="Unassembled WGS sequence"/>
</dbReference>
<evidence type="ECO:0000313" key="12">
    <source>
        <dbReference type="Proteomes" id="UP000295773"/>
    </source>
</evidence>
<keyword evidence="7 9" id="KW-1133">Transmembrane helix</keyword>
<feature type="transmembrane region" description="Helical" evidence="9">
    <location>
        <begin position="134"/>
        <end position="163"/>
    </location>
</feature>
<keyword evidence="12" id="KW-1185">Reference proteome</keyword>
<evidence type="ECO:0000256" key="2">
    <source>
        <dbReference type="ARBA" id="ARBA00022448"/>
    </source>
</evidence>
<evidence type="ECO:0000256" key="1">
    <source>
        <dbReference type="ARBA" id="ARBA00004429"/>
    </source>
</evidence>
<dbReference type="AlphaFoldDB" id="A0A4R3THC3"/>
<keyword evidence="8 9" id="KW-0472">Membrane</keyword>
<dbReference type="GO" id="GO:0005886">
    <property type="term" value="C:plasma membrane"/>
    <property type="evidence" value="ECO:0007669"/>
    <property type="project" value="UniProtKB-SubCell"/>
</dbReference>
<evidence type="ECO:0000256" key="7">
    <source>
        <dbReference type="ARBA" id="ARBA00022989"/>
    </source>
</evidence>
<evidence type="ECO:0000313" key="11">
    <source>
        <dbReference type="EMBL" id="TCU60607.1"/>
    </source>
</evidence>
<dbReference type="PANTHER" id="PTHR30505">
    <property type="entry name" value="FRUCTOSE-LIKE PERMEASE"/>
    <property type="match status" value="1"/>
</dbReference>
<protein>
    <recommendedName>
        <fullName evidence="10">PTS EIIC type-2 domain-containing protein</fullName>
    </recommendedName>
</protein>
<dbReference type="InterPro" id="IPR013014">
    <property type="entry name" value="PTS_EIIC_2"/>
</dbReference>
<dbReference type="GO" id="GO:0005351">
    <property type="term" value="F:carbohydrate:proton symporter activity"/>
    <property type="evidence" value="ECO:0007669"/>
    <property type="project" value="InterPro"/>
</dbReference>
<dbReference type="GO" id="GO:0090563">
    <property type="term" value="F:protein-phosphocysteine-sugar phosphotransferase activity"/>
    <property type="evidence" value="ECO:0007669"/>
    <property type="project" value="TreeGrafter"/>
</dbReference>
<dbReference type="InterPro" id="IPR006327">
    <property type="entry name" value="PTS_IIC_fruc"/>
</dbReference>
<name>A0A4R3THC3_9FIRM</name>
<evidence type="ECO:0000256" key="5">
    <source>
        <dbReference type="ARBA" id="ARBA00022683"/>
    </source>
</evidence>
<dbReference type="GO" id="GO:0008982">
    <property type="term" value="F:protein-N(PI)-phosphohistidine-sugar phosphotransferase activity"/>
    <property type="evidence" value="ECO:0007669"/>
    <property type="project" value="InterPro"/>
</dbReference>
<feature type="transmembrane region" description="Helical" evidence="9">
    <location>
        <begin position="12"/>
        <end position="32"/>
    </location>
</feature>
<keyword evidence="6 9" id="KW-0812">Transmembrane</keyword>
<feature type="transmembrane region" description="Helical" evidence="9">
    <location>
        <begin position="315"/>
        <end position="335"/>
    </location>
</feature>
<evidence type="ECO:0000256" key="6">
    <source>
        <dbReference type="ARBA" id="ARBA00022692"/>
    </source>
</evidence>
<sequence length="362" mass="37882">MKKLGAELKRHALTAISYMLPLVVASGLLIAIGNLMGGEVVTDLSKMTIPSALTSLGVLGMGLLPSFIAGYISYSIADRPGIAPGFLMGQIASFLGAGFLGGMVGGYIVGYIALFIRKNLKVPHWAEALMPMMIIPTLSAILGGLLMYFVIGTPIVWATEALTNFITGLDKSAKVLYGFIIGALGCIDFGGPISKVPNLICDGLLLEGIQEPEAIKVLAAMVPPLGITLSFVFSKFMKKNIYTSTEVENIKVAFPMGLCMISEGVIPIAMNDLIRTVICTATGCGVCGAISFSLGVASAVPSGGVFVIPAMSNPIGALFALLAGTCVTAILLVLIKKPRTAADEVQEEEVEEEMDLSDIKIS</sequence>
<keyword evidence="3" id="KW-1003">Cell membrane</keyword>
<reference evidence="11 12" key="1">
    <citation type="submission" date="2019-03" db="EMBL/GenBank/DDBJ databases">
        <title>Genomic Encyclopedia of Type Strains, Phase IV (KMG-IV): sequencing the most valuable type-strain genomes for metagenomic binning, comparative biology and taxonomic classification.</title>
        <authorList>
            <person name="Goeker M."/>
        </authorList>
    </citation>
    <scope>NUCLEOTIDE SEQUENCE [LARGE SCALE GENOMIC DNA]</scope>
    <source>
        <strain evidence="11 12">DSM 29481</strain>
    </source>
</reference>
<dbReference type="GO" id="GO:0009401">
    <property type="term" value="P:phosphoenolpyruvate-dependent sugar phosphotransferase system"/>
    <property type="evidence" value="ECO:0007669"/>
    <property type="project" value="UniProtKB-KW"/>
</dbReference>
<evidence type="ECO:0000256" key="9">
    <source>
        <dbReference type="SAM" id="Phobius"/>
    </source>
</evidence>
<evidence type="ECO:0000256" key="4">
    <source>
        <dbReference type="ARBA" id="ARBA00022597"/>
    </source>
</evidence>
<feature type="transmembrane region" description="Helical" evidence="9">
    <location>
        <begin position="273"/>
        <end position="295"/>
    </location>
</feature>
<keyword evidence="4" id="KW-0762">Sugar transport</keyword>
<gene>
    <name evidence="11" type="ORF">EDD61_106117</name>
</gene>
<feature type="transmembrane region" description="Helical" evidence="9">
    <location>
        <begin position="86"/>
        <end position="114"/>
    </location>
</feature>
<accession>A0A4R3THC3</accession>
<evidence type="ECO:0000256" key="8">
    <source>
        <dbReference type="ARBA" id="ARBA00023136"/>
    </source>
</evidence>
<feature type="transmembrane region" description="Helical" evidence="9">
    <location>
        <begin position="175"/>
        <end position="194"/>
    </location>
</feature>
<feature type="transmembrane region" description="Helical" evidence="9">
    <location>
        <begin position="214"/>
        <end position="233"/>
    </location>
</feature>
<evidence type="ECO:0000259" key="10">
    <source>
        <dbReference type="PROSITE" id="PS51104"/>
    </source>
</evidence>
<proteinExistence type="predicted"/>
<feature type="domain" description="PTS EIIC type-2" evidence="10">
    <location>
        <begin position="8"/>
        <end position="345"/>
    </location>
</feature>
<dbReference type="PANTHER" id="PTHR30505:SF0">
    <property type="entry name" value="FRUCTOSE-LIKE PTS SYSTEM EIIBC COMPONENT-RELATED"/>
    <property type="match status" value="1"/>
</dbReference>
<dbReference type="RefSeq" id="WP_008689627.1">
    <property type="nucleotide sequence ID" value="NZ_AP024510.1"/>
</dbReference>
<evidence type="ECO:0000256" key="3">
    <source>
        <dbReference type="ARBA" id="ARBA00022475"/>
    </source>
</evidence>
<feature type="transmembrane region" description="Helical" evidence="9">
    <location>
        <begin position="52"/>
        <end position="74"/>
    </location>
</feature>
<dbReference type="EMBL" id="SMBP01000006">
    <property type="protein sequence ID" value="TCU60607.1"/>
    <property type="molecule type" value="Genomic_DNA"/>
</dbReference>
<keyword evidence="2" id="KW-0813">Transport</keyword>